<dbReference type="EC" id="2.7.1.148" evidence="2 9"/>
<dbReference type="OrthoDB" id="9809438at2"/>
<dbReference type="InterPro" id="IPR013750">
    <property type="entry name" value="GHMP_kinase_C_dom"/>
</dbReference>
<dbReference type="PIRSF" id="PIRSF010376">
    <property type="entry name" value="IspE"/>
    <property type="match status" value="1"/>
</dbReference>
<comment type="function">
    <text evidence="9">Catalyzes the phosphorylation of the position 2 hydroxy group of 4-diphosphocytidyl-2C-methyl-D-erythritol.</text>
</comment>
<evidence type="ECO:0000256" key="1">
    <source>
        <dbReference type="ARBA" id="ARBA00009684"/>
    </source>
</evidence>
<dbReference type="Pfam" id="PF00288">
    <property type="entry name" value="GHMP_kinases_N"/>
    <property type="match status" value="1"/>
</dbReference>
<evidence type="ECO:0000256" key="8">
    <source>
        <dbReference type="ARBA" id="ARBA00032554"/>
    </source>
</evidence>
<evidence type="ECO:0000256" key="6">
    <source>
        <dbReference type="ARBA" id="ARBA00022777"/>
    </source>
</evidence>
<keyword evidence="5 9" id="KW-0547">Nucleotide-binding</keyword>
<keyword evidence="13" id="KW-1185">Reference proteome</keyword>
<evidence type="ECO:0000256" key="5">
    <source>
        <dbReference type="ARBA" id="ARBA00022741"/>
    </source>
</evidence>
<dbReference type="InterPro" id="IPR020568">
    <property type="entry name" value="Ribosomal_Su5_D2-typ_SF"/>
</dbReference>
<dbReference type="EMBL" id="AP012338">
    <property type="protein sequence ID" value="BAM02951.1"/>
    <property type="molecule type" value="Genomic_DNA"/>
</dbReference>
<dbReference type="HOGENOM" id="CLU_053057_1_1_0"/>
<dbReference type="PANTHER" id="PTHR43527">
    <property type="entry name" value="4-DIPHOSPHOCYTIDYL-2-C-METHYL-D-ERYTHRITOL KINASE, CHLOROPLASTIC"/>
    <property type="match status" value="1"/>
</dbReference>
<dbReference type="SUPFAM" id="SSF54211">
    <property type="entry name" value="Ribosomal protein S5 domain 2-like"/>
    <property type="match status" value="1"/>
</dbReference>
<keyword evidence="4 9" id="KW-0808">Transferase</keyword>
<dbReference type="GO" id="GO:0050515">
    <property type="term" value="F:4-(cytidine 5'-diphospho)-2-C-methyl-D-erythritol kinase activity"/>
    <property type="evidence" value="ECO:0007669"/>
    <property type="project" value="UniProtKB-UniRule"/>
</dbReference>
<accession>I0ICG3</accession>
<keyword evidence="6 9" id="KW-0418">Kinase</keyword>
<evidence type="ECO:0000256" key="2">
    <source>
        <dbReference type="ARBA" id="ARBA00012052"/>
    </source>
</evidence>
<dbReference type="eggNOG" id="COG1947">
    <property type="taxonomic scope" value="Bacteria"/>
</dbReference>
<evidence type="ECO:0000313" key="13">
    <source>
        <dbReference type="Proteomes" id="UP000007881"/>
    </source>
</evidence>
<evidence type="ECO:0000313" key="12">
    <source>
        <dbReference type="EMBL" id="BAM02951.1"/>
    </source>
</evidence>
<organism evidence="12 13">
    <name type="scientific">Phycisphaera mikurensis (strain NBRC 102666 / KCTC 22515 / FYK2301M01)</name>
    <dbReference type="NCBI Taxonomy" id="1142394"/>
    <lineage>
        <taxon>Bacteria</taxon>
        <taxon>Pseudomonadati</taxon>
        <taxon>Planctomycetota</taxon>
        <taxon>Phycisphaerae</taxon>
        <taxon>Phycisphaerales</taxon>
        <taxon>Phycisphaeraceae</taxon>
        <taxon>Phycisphaera</taxon>
    </lineage>
</organism>
<dbReference type="GO" id="GO:0005524">
    <property type="term" value="F:ATP binding"/>
    <property type="evidence" value="ECO:0007669"/>
    <property type="project" value="UniProtKB-UniRule"/>
</dbReference>
<evidence type="ECO:0000256" key="7">
    <source>
        <dbReference type="ARBA" id="ARBA00022840"/>
    </source>
</evidence>
<evidence type="ECO:0000256" key="4">
    <source>
        <dbReference type="ARBA" id="ARBA00022679"/>
    </source>
</evidence>
<feature type="domain" description="GHMP kinase N-terminal" evidence="10">
    <location>
        <begin position="81"/>
        <end position="155"/>
    </location>
</feature>
<evidence type="ECO:0000256" key="3">
    <source>
        <dbReference type="ARBA" id="ARBA00017473"/>
    </source>
</evidence>
<evidence type="ECO:0000259" key="11">
    <source>
        <dbReference type="Pfam" id="PF08544"/>
    </source>
</evidence>
<dbReference type="HAMAP" id="MF_00061">
    <property type="entry name" value="IspE"/>
    <property type="match status" value="1"/>
</dbReference>
<dbReference type="STRING" id="1142394.PSMK_07920"/>
<sequence>MSKAGEAVVLRCPAKLNLFLHVGPPAEAGGRHPVLSAMAAIDLVDDLEAERRDGAGLSLARTWAASAAAPTPLDWPAERDLAWRAAEAFAAEAGTRPDVRLTLSKRIPCGGGLGGGSADAAGVLAAMDRLWPGAVEEAALTGLAAGLGSDVPFALAAIRGRPLALVGGFGEAVQPLPRPPGAGLHAALVFPAFGCPTGSVFAAFDAAPPAGRSDPGKARAAAEAGWRALAALGNALAEPACAVRPALRRVLEALAGAGLDARITGSGSTVFVLAEDAAQAADAARRAGAATGLPAVAVSGWPR</sequence>
<dbReference type="GO" id="GO:0016114">
    <property type="term" value="P:terpenoid biosynthetic process"/>
    <property type="evidence" value="ECO:0007669"/>
    <property type="project" value="InterPro"/>
</dbReference>
<evidence type="ECO:0000256" key="9">
    <source>
        <dbReference type="HAMAP-Rule" id="MF_00061"/>
    </source>
</evidence>
<dbReference type="UniPathway" id="UPA00056">
    <property type="reaction ID" value="UER00094"/>
</dbReference>
<keyword evidence="7 9" id="KW-0067">ATP-binding</keyword>
<proteinExistence type="inferred from homology"/>
<dbReference type="AlphaFoldDB" id="I0ICG3"/>
<comment type="pathway">
    <text evidence="9">Isoprenoid biosynthesis; isopentenyl diphosphate biosynthesis via DXP pathway; isopentenyl diphosphate from 1-deoxy-D-xylulose 5-phosphate: step 3/6.</text>
</comment>
<dbReference type="KEGG" id="phm:PSMK_07920"/>
<dbReference type="InterPro" id="IPR014721">
    <property type="entry name" value="Ribsml_uS5_D2-typ_fold_subgr"/>
</dbReference>
<dbReference type="Gene3D" id="3.30.70.890">
    <property type="entry name" value="GHMP kinase, C-terminal domain"/>
    <property type="match status" value="1"/>
</dbReference>
<dbReference type="InterPro" id="IPR006204">
    <property type="entry name" value="GHMP_kinase_N_dom"/>
</dbReference>
<protein>
    <recommendedName>
        <fullName evidence="3 9">4-diphosphocytidyl-2-C-methyl-D-erythritol kinase</fullName>
        <shortName evidence="9">CMK</shortName>
        <ecNumber evidence="2 9">2.7.1.148</ecNumber>
    </recommendedName>
    <alternativeName>
        <fullName evidence="8 9">4-(cytidine-5'-diphospho)-2-C-methyl-D-erythritol kinase</fullName>
    </alternativeName>
</protein>
<dbReference type="PANTHER" id="PTHR43527:SF2">
    <property type="entry name" value="4-DIPHOSPHOCYTIDYL-2-C-METHYL-D-ERYTHRITOL KINASE, CHLOROPLASTIC"/>
    <property type="match status" value="1"/>
</dbReference>
<keyword evidence="9" id="KW-0414">Isoprene biosynthesis</keyword>
<dbReference type="Gene3D" id="3.30.230.10">
    <property type="match status" value="1"/>
</dbReference>
<dbReference type="GO" id="GO:0019288">
    <property type="term" value="P:isopentenyl diphosphate biosynthetic process, methylerythritol 4-phosphate pathway"/>
    <property type="evidence" value="ECO:0007669"/>
    <property type="project" value="UniProtKB-UniRule"/>
</dbReference>
<dbReference type="Pfam" id="PF08544">
    <property type="entry name" value="GHMP_kinases_C"/>
    <property type="match status" value="1"/>
</dbReference>
<comment type="similarity">
    <text evidence="1 9">Belongs to the GHMP kinase family. IspE subfamily.</text>
</comment>
<evidence type="ECO:0000259" key="10">
    <source>
        <dbReference type="Pfam" id="PF00288"/>
    </source>
</evidence>
<name>I0ICG3_PHYMF</name>
<comment type="catalytic activity">
    <reaction evidence="9">
        <text>4-CDP-2-C-methyl-D-erythritol + ATP = 4-CDP-2-C-methyl-D-erythritol 2-phosphate + ADP + H(+)</text>
        <dbReference type="Rhea" id="RHEA:18437"/>
        <dbReference type="ChEBI" id="CHEBI:15378"/>
        <dbReference type="ChEBI" id="CHEBI:30616"/>
        <dbReference type="ChEBI" id="CHEBI:57823"/>
        <dbReference type="ChEBI" id="CHEBI:57919"/>
        <dbReference type="ChEBI" id="CHEBI:456216"/>
        <dbReference type="EC" id="2.7.1.148"/>
    </reaction>
</comment>
<dbReference type="InterPro" id="IPR004424">
    <property type="entry name" value="IspE"/>
</dbReference>
<gene>
    <name evidence="9 12" type="primary">ispE</name>
    <name evidence="12" type="ordered locus">PSMK_07920</name>
</gene>
<dbReference type="Proteomes" id="UP000007881">
    <property type="component" value="Chromosome"/>
</dbReference>
<dbReference type="InterPro" id="IPR036554">
    <property type="entry name" value="GHMP_kinase_C_sf"/>
</dbReference>
<reference evidence="12 13" key="1">
    <citation type="submission" date="2012-02" db="EMBL/GenBank/DDBJ databases">
        <title>Complete genome sequence of Phycisphaera mikurensis NBRC 102666.</title>
        <authorList>
            <person name="Ankai A."/>
            <person name="Hosoyama A."/>
            <person name="Terui Y."/>
            <person name="Sekine M."/>
            <person name="Fukai R."/>
            <person name="Kato Y."/>
            <person name="Nakamura S."/>
            <person name="Yamada-Narita S."/>
            <person name="Kawakoshi A."/>
            <person name="Fukunaga Y."/>
            <person name="Yamazaki S."/>
            <person name="Fujita N."/>
        </authorList>
    </citation>
    <scope>NUCLEOTIDE SEQUENCE [LARGE SCALE GENOMIC DNA]</scope>
    <source>
        <strain evidence="13">NBRC 102666 / KCTC 22515 / FYK2301M01</strain>
    </source>
</reference>
<dbReference type="RefSeq" id="WP_014436171.1">
    <property type="nucleotide sequence ID" value="NC_017080.1"/>
</dbReference>
<feature type="active site" evidence="9">
    <location>
        <position position="15"/>
    </location>
</feature>
<feature type="binding site" evidence="9">
    <location>
        <begin position="108"/>
        <end position="118"/>
    </location>
    <ligand>
        <name>ATP</name>
        <dbReference type="ChEBI" id="CHEBI:30616"/>
    </ligand>
</feature>
<dbReference type="SUPFAM" id="SSF55060">
    <property type="entry name" value="GHMP Kinase, C-terminal domain"/>
    <property type="match status" value="1"/>
</dbReference>
<feature type="domain" description="GHMP kinase C-terminal" evidence="11">
    <location>
        <begin position="236"/>
        <end position="287"/>
    </location>
</feature>
<feature type="active site" evidence="9">
    <location>
        <position position="150"/>
    </location>
</feature>